<dbReference type="Proteomes" id="UP000054007">
    <property type="component" value="Unassembled WGS sequence"/>
</dbReference>
<dbReference type="Gene3D" id="3.90.25.10">
    <property type="entry name" value="UDP-galactose 4-epimerase, domain 1"/>
    <property type="match status" value="1"/>
</dbReference>
<evidence type="ECO:0000256" key="2">
    <source>
        <dbReference type="ARBA" id="ARBA00022857"/>
    </source>
</evidence>
<dbReference type="CDD" id="cd05251">
    <property type="entry name" value="NmrA_like_SDR_a"/>
    <property type="match status" value="1"/>
</dbReference>
<dbReference type="Pfam" id="PF05368">
    <property type="entry name" value="NmrA"/>
    <property type="match status" value="1"/>
</dbReference>
<sequence>MVFDSNSQSKTILVIGATGAQGSAVIDKLLEAPEKYKIRALTRDASSAGAKVLQARGVELYEGSFVDLKAVERALQGVYGVFVNTDGSSYSEATEIHVGIRIFELSKWAGVRHYVYSSIDNVYKLGGYNPENKSDHCDAKARVAEWMSAQPSSVDGMVWSVLVTLPYMEGLNLCFLGPIKREDGTVVFRLPLGDTGAIPYITLEDLAFYARYIFDNPDKTSGEILEPVSDIVTGAQLAGTLTNVTGKPASYEAVSFEKWAEHCGLDMTGPMAAVEKKRGDGSVTAGEDFAGFWKAYRDGLVKKDFELNKKINPGSLNLEAWMRKNNYVGDVERKSIRAGLGAETKG</sequence>
<comment type="similarity">
    <text evidence="1">Belongs to the NmrA-type oxidoreductase family.</text>
</comment>
<dbReference type="PANTHER" id="PTHR42748:SF14">
    <property type="entry name" value="SNOAL-LIKE DOMAIN-CONTAINING PROTEIN"/>
    <property type="match status" value="1"/>
</dbReference>
<proteinExistence type="inferred from homology"/>
<feature type="domain" description="NmrA-like" evidence="3">
    <location>
        <begin position="9"/>
        <end position="269"/>
    </location>
</feature>
<dbReference type="EMBL" id="KN880548">
    <property type="protein sequence ID" value="KIY66645.1"/>
    <property type="molecule type" value="Genomic_DNA"/>
</dbReference>
<dbReference type="InterPro" id="IPR036291">
    <property type="entry name" value="NAD(P)-bd_dom_sf"/>
</dbReference>
<evidence type="ECO:0000256" key="1">
    <source>
        <dbReference type="ARBA" id="ARBA00006328"/>
    </source>
</evidence>
<protein>
    <submittedName>
        <fullName evidence="4">NAD-P-binding protein</fullName>
    </submittedName>
</protein>
<dbReference type="GO" id="GO:0005634">
    <property type="term" value="C:nucleus"/>
    <property type="evidence" value="ECO:0007669"/>
    <property type="project" value="TreeGrafter"/>
</dbReference>
<keyword evidence="2" id="KW-0521">NADP</keyword>
<gene>
    <name evidence="4" type="ORF">CYLTODRAFT_423246</name>
</gene>
<dbReference type="SUPFAM" id="SSF51735">
    <property type="entry name" value="NAD(P)-binding Rossmann-fold domains"/>
    <property type="match status" value="1"/>
</dbReference>
<dbReference type="STRING" id="1314674.A0A0D7B8T2"/>
<dbReference type="InterPro" id="IPR051164">
    <property type="entry name" value="NmrA-like_oxidored"/>
</dbReference>
<reference evidence="4 5" key="1">
    <citation type="journal article" date="2015" name="Fungal Genet. Biol.">
        <title>Evolution of novel wood decay mechanisms in Agaricales revealed by the genome sequences of Fistulina hepatica and Cylindrobasidium torrendii.</title>
        <authorList>
            <person name="Floudas D."/>
            <person name="Held B.W."/>
            <person name="Riley R."/>
            <person name="Nagy L.G."/>
            <person name="Koehler G."/>
            <person name="Ransdell A.S."/>
            <person name="Younus H."/>
            <person name="Chow J."/>
            <person name="Chiniquy J."/>
            <person name="Lipzen A."/>
            <person name="Tritt A."/>
            <person name="Sun H."/>
            <person name="Haridas S."/>
            <person name="LaButti K."/>
            <person name="Ohm R.A."/>
            <person name="Kues U."/>
            <person name="Blanchette R.A."/>
            <person name="Grigoriev I.V."/>
            <person name="Minto R.E."/>
            <person name="Hibbett D.S."/>
        </authorList>
    </citation>
    <scope>NUCLEOTIDE SEQUENCE [LARGE SCALE GENOMIC DNA]</scope>
    <source>
        <strain evidence="4 5">FP15055 ss-10</strain>
    </source>
</reference>
<accession>A0A0D7B8T2</accession>
<evidence type="ECO:0000259" key="3">
    <source>
        <dbReference type="Pfam" id="PF05368"/>
    </source>
</evidence>
<dbReference type="InterPro" id="IPR008030">
    <property type="entry name" value="NmrA-like"/>
</dbReference>
<dbReference type="AlphaFoldDB" id="A0A0D7B8T2"/>
<dbReference type="PANTHER" id="PTHR42748">
    <property type="entry name" value="NITROGEN METABOLITE REPRESSION PROTEIN NMRA FAMILY MEMBER"/>
    <property type="match status" value="1"/>
</dbReference>
<organism evidence="4 5">
    <name type="scientific">Cylindrobasidium torrendii FP15055 ss-10</name>
    <dbReference type="NCBI Taxonomy" id="1314674"/>
    <lineage>
        <taxon>Eukaryota</taxon>
        <taxon>Fungi</taxon>
        <taxon>Dikarya</taxon>
        <taxon>Basidiomycota</taxon>
        <taxon>Agaricomycotina</taxon>
        <taxon>Agaricomycetes</taxon>
        <taxon>Agaricomycetidae</taxon>
        <taxon>Agaricales</taxon>
        <taxon>Marasmiineae</taxon>
        <taxon>Physalacriaceae</taxon>
        <taxon>Cylindrobasidium</taxon>
    </lineage>
</organism>
<evidence type="ECO:0000313" key="4">
    <source>
        <dbReference type="EMBL" id="KIY66645.1"/>
    </source>
</evidence>
<dbReference type="OrthoDB" id="300709at2759"/>
<dbReference type="Gene3D" id="3.40.50.720">
    <property type="entry name" value="NAD(P)-binding Rossmann-like Domain"/>
    <property type="match status" value="1"/>
</dbReference>
<evidence type="ECO:0000313" key="5">
    <source>
        <dbReference type="Proteomes" id="UP000054007"/>
    </source>
</evidence>
<keyword evidence="5" id="KW-1185">Reference proteome</keyword>
<name>A0A0D7B8T2_9AGAR</name>